<keyword evidence="2" id="KW-1133">Transmembrane helix</keyword>
<reference evidence="4" key="1">
    <citation type="submission" date="2018-07" db="EMBL/GenBank/DDBJ databases">
        <authorList>
            <person name="Quirk P.G."/>
            <person name="Krulwich T.A."/>
        </authorList>
    </citation>
    <scope>NUCLEOTIDE SEQUENCE</scope>
</reference>
<evidence type="ECO:0000256" key="1">
    <source>
        <dbReference type="SAM" id="MobiDB-lite"/>
    </source>
</evidence>
<keyword evidence="2" id="KW-0472">Membrane</keyword>
<dbReference type="PANTHER" id="PTHR15644:SF2">
    <property type="entry name" value="OSTEOPETROSIS-ASSOCIATED TRANSMEMBRANE PROTEIN 1"/>
    <property type="match status" value="1"/>
</dbReference>
<gene>
    <name evidence="4" type="primary">CSON009842</name>
</gene>
<feature type="compositionally biased region" description="Low complexity" evidence="1">
    <location>
        <begin position="280"/>
        <end position="291"/>
    </location>
</feature>
<feature type="region of interest" description="Disordered" evidence="1">
    <location>
        <begin position="268"/>
        <end position="293"/>
    </location>
</feature>
<protein>
    <submittedName>
        <fullName evidence="4">CSON009842 protein</fullName>
    </submittedName>
</protein>
<sequence>MWKVLIIVIFGLITKNTVAEHTLSKNTTHNCKEFENKFKEGLDLYYTCAVQNTHQKFWFCANCSTEFSQVFYGFELLKITPDRRPGYENQTCIKEVVDVDRMNYWARIRNEAVKLWEDANCYKCYDWNGTLINKTEFQVQNYTEDFKLFLNLSIKIDHCMGSQPKNVSICDVCATTYTELNKFYEGIKKKYKTNMCFDIENAMNKTRLYWSGTLGCCHDEKTSFLWFTVFASIIGSLPIVFYLMSYYITVRSEDLTPVNDGERQITANVSSINNQDPMPSTSSGGSNASTAEDNSLLVINNRTKLNESNPYKAMDVKNIVKQNNIDISKNINNVPGNSRNPDPNERLIDLSSTPPPISSVQLNNFESNQGDDDVPKLS</sequence>
<feature type="region of interest" description="Disordered" evidence="1">
    <location>
        <begin position="328"/>
        <end position="378"/>
    </location>
</feature>
<keyword evidence="2" id="KW-0812">Transmembrane</keyword>
<feature type="signal peptide" evidence="3">
    <location>
        <begin position="1"/>
        <end position="19"/>
    </location>
</feature>
<dbReference type="VEuPathDB" id="VectorBase:CSON009842"/>
<feature type="chain" id="PRO_5016305962" evidence="3">
    <location>
        <begin position="20"/>
        <end position="378"/>
    </location>
</feature>
<accession>A0A336MYU0</accession>
<name>A0A336MYU0_CULSO</name>
<keyword evidence="3" id="KW-0732">Signal</keyword>
<dbReference type="AlphaFoldDB" id="A0A336MYU0"/>
<organism evidence="4">
    <name type="scientific">Culicoides sonorensis</name>
    <name type="common">Biting midge</name>
    <dbReference type="NCBI Taxonomy" id="179676"/>
    <lineage>
        <taxon>Eukaryota</taxon>
        <taxon>Metazoa</taxon>
        <taxon>Ecdysozoa</taxon>
        <taxon>Arthropoda</taxon>
        <taxon>Hexapoda</taxon>
        <taxon>Insecta</taxon>
        <taxon>Pterygota</taxon>
        <taxon>Neoptera</taxon>
        <taxon>Endopterygota</taxon>
        <taxon>Diptera</taxon>
        <taxon>Nematocera</taxon>
        <taxon>Chironomoidea</taxon>
        <taxon>Ceratopogonidae</taxon>
        <taxon>Ceratopogoninae</taxon>
        <taxon>Culicoides</taxon>
        <taxon>Monoculicoides</taxon>
    </lineage>
</organism>
<dbReference type="Pfam" id="PF09777">
    <property type="entry name" value="OSTMP1"/>
    <property type="match status" value="1"/>
</dbReference>
<evidence type="ECO:0000256" key="3">
    <source>
        <dbReference type="SAM" id="SignalP"/>
    </source>
</evidence>
<dbReference type="PANTHER" id="PTHR15644">
    <property type="entry name" value="OSTEOPETROSIS ASSOCIATED TRANSMEMBRANE PROTEIN 1"/>
    <property type="match status" value="1"/>
</dbReference>
<feature type="compositionally biased region" description="Polar residues" evidence="1">
    <location>
        <begin position="268"/>
        <end position="279"/>
    </location>
</feature>
<dbReference type="InterPro" id="IPR019172">
    <property type="entry name" value="Osteopetrosis-assoc_TM_1"/>
</dbReference>
<dbReference type="EMBL" id="UFQT01003941">
    <property type="protein sequence ID" value="SSX35380.1"/>
    <property type="molecule type" value="Genomic_DNA"/>
</dbReference>
<proteinExistence type="predicted"/>
<feature type="transmembrane region" description="Helical" evidence="2">
    <location>
        <begin position="224"/>
        <end position="244"/>
    </location>
</feature>
<feature type="compositionally biased region" description="Polar residues" evidence="1">
    <location>
        <begin position="358"/>
        <end position="368"/>
    </location>
</feature>
<evidence type="ECO:0000256" key="2">
    <source>
        <dbReference type="SAM" id="Phobius"/>
    </source>
</evidence>
<dbReference type="GO" id="GO:0005829">
    <property type="term" value="C:cytosol"/>
    <property type="evidence" value="ECO:0007669"/>
    <property type="project" value="TreeGrafter"/>
</dbReference>
<feature type="compositionally biased region" description="Polar residues" evidence="1">
    <location>
        <begin position="328"/>
        <end position="341"/>
    </location>
</feature>
<evidence type="ECO:0000313" key="4">
    <source>
        <dbReference type="EMBL" id="SSX35380.1"/>
    </source>
</evidence>